<keyword evidence="2" id="KW-1185">Reference proteome</keyword>
<dbReference type="STRING" id="53501.SAMN04488043_11454"/>
<evidence type="ECO:0000313" key="1">
    <source>
        <dbReference type="EMBL" id="CUH65683.1"/>
    </source>
</evidence>
<proteinExistence type="predicted"/>
<protein>
    <recommendedName>
        <fullName evidence="3">DUF3572 domain-containing protein</fullName>
    </recommendedName>
</protein>
<accession>A0A0P1FZ96</accession>
<name>A0A0P1FZ96_THAGE</name>
<evidence type="ECO:0000313" key="2">
    <source>
        <dbReference type="Proteomes" id="UP000051587"/>
    </source>
</evidence>
<dbReference type="Proteomes" id="UP000051587">
    <property type="component" value="Unassembled WGS sequence"/>
</dbReference>
<dbReference type="InterPro" id="IPR021955">
    <property type="entry name" value="DUF3572"/>
</dbReference>
<evidence type="ECO:0008006" key="3">
    <source>
        <dbReference type="Google" id="ProtNLM"/>
    </source>
</evidence>
<reference evidence="1 2" key="1">
    <citation type="submission" date="2015-09" db="EMBL/GenBank/DDBJ databases">
        <authorList>
            <consortium name="Swine Surveillance"/>
        </authorList>
    </citation>
    <scope>NUCLEOTIDE SEQUENCE [LARGE SCALE GENOMIC DNA]</scope>
    <source>
        <strain evidence="1 2">CECT 4357</strain>
    </source>
</reference>
<dbReference type="EMBL" id="CYSA01000018">
    <property type="protein sequence ID" value="CUH65683.1"/>
    <property type="molecule type" value="Genomic_DNA"/>
</dbReference>
<dbReference type="OrthoDB" id="7356934at2"/>
<gene>
    <name evidence="1" type="ORF">TG4357_01999</name>
</gene>
<sequence>MTLSSQAAETIALRALGWLVGNDDLLPVFMGATGVCADDLKQNATDPDMLGSVLDFLLMDDAWIIACCTALELPYEKLMQVRAALPGGQQQHWT</sequence>
<dbReference type="Pfam" id="PF12096">
    <property type="entry name" value="DUF3572"/>
    <property type="match status" value="1"/>
</dbReference>
<organism evidence="1 2">
    <name type="scientific">Thalassovita gelatinovora</name>
    <name type="common">Thalassobius gelatinovorus</name>
    <dbReference type="NCBI Taxonomy" id="53501"/>
    <lineage>
        <taxon>Bacteria</taxon>
        <taxon>Pseudomonadati</taxon>
        <taxon>Pseudomonadota</taxon>
        <taxon>Alphaproteobacteria</taxon>
        <taxon>Rhodobacterales</taxon>
        <taxon>Roseobacteraceae</taxon>
        <taxon>Thalassovita</taxon>
    </lineage>
</organism>
<dbReference type="AlphaFoldDB" id="A0A0P1FZ96"/>
<dbReference type="RefSeq" id="WP_058262746.1">
    <property type="nucleotide sequence ID" value="NZ_CP051181.1"/>
</dbReference>